<evidence type="ECO:0000256" key="1">
    <source>
        <dbReference type="ARBA" id="ARBA00006547"/>
    </source>
</evidence>
<evidence type="ECO:0000313" key="3">
    <source>
        <dbReference type="Proteomes" id="UP000308199"/>
    </source>
</evidence>
<keyword evidence="3" id="KW-1185">Reference proteome</keyword>
<comment type="caution">
    <text evidence="2">The sequence shown here is derived from an EMBL/GenBank/DDBJ whole genome shotgun (WGS) entry which is preliminary data.</text>
</comment>
<dbReference type="OrthoDB" id="10260017at2759"/>
<reference evidence="2 3" key="1">
    <citation type="submission" date="2019-02" db="EMBL/GenBank/DDBJ databases">
        <title>Genome sequencing of the rare red list fungi Phellinidium pouzarii.</title>
        <authorList>
            <person name="Buettner E."/>
            <person name="Kellner H."/>
        </authorList>
    </citation>
    <scope>NUCLEOTIDE SEQUENCE [LARGE SCALE GENOMIC DNA]</scope>
    <source>
        <strain evidence="2 3">DSM 108285</strain>
    </source>
</reference>
<protein>
    <submittedName>
        <fullName evidence="2">Uncharacterized protein</fullName>
    </submittedName>
</protein>
<dbReference type="InterPro" id="IPR053710">
    <property type="entry name" value="Arylamine_NAT_domain_sf"/>
</dbReference>
<proteinExistence type="inferred from homology"/>
<dbReference type="EMBL" id="SGPK01000227">
    <property type="protein sequence ID" value="THH05931.1"/>
    <property type="molecule type" value="Genomic_DNA"/>
</dbReference>
<accession>A0A4S4L4X5</accession>
<organism evidence="2 3">
    <name type="scientific">Phellinidium pouzarii</name>
    <dbReference type="NCBI Taxonomy" id="167371"/>
    <lineage>
        <taxon>Eukaryota</taxon>
        <taxon>Fungi</taxon>
        <taxon>Dikarya</taxon>
        <taxon>Basidiomycota</taxon>
        <taxon>Agaricomycotina</taxon>
        <taxon>Agaricomycetes</taxon>
        <taxon>Hymenochaetales</taxon>
        <taxon>Hymenochaetaceae</taxon>
        <taxon>Phellinidium</taxon>
    </lineage>
</organism>
<comment type="similarity">
    <text evidence="1">Belongs to the arylamine N-acetyltransferase family.</text>
</comment>
<gene>
    <name evidence="2" type="ORF">EW145_g4442</name>
</gene>
<evidence type="ECO:0000313" key="2">
    <source>
        <dbReference type="EMBL" id="THH05931.1"/>
    </source>
</evidence>
<dbReference type="Pfam" id="PF00797">
    <property type="entry name" value="Acetyltransf_2"/>
    <property type="match status" value="1"/>
</dbReference>
<sequence length="385" mass="42911">MASTGTLRGGALIRKQPSYYTAEQACQYLERVGYVEAAYTAQDITEGRFPADLENMAVLVRRHLLSFCNESTPMHYSAEHYLDVSPEATFKRLVVDRLGGTYCYGHHYLILGVFRALGYRAYSGIARMNHGFFGNGPPAYAAYGHMMLFVQLGEGYGTDPAHTWVVDVAPGPPAPMLPMPLSADPQNIVRGASPGEVNRLTRGFSPQSSLVLPDAPGSPYSPNQAARVVDEHALWQVEYCGGAGSPTPEFKPVYQFMEQEFSLLDYAVQHYTKMYKPFEDIFWDDIVCARYVLADEHEEGAERRKITERTLAKLGLFRGVVKKRIGFRELERVVLKSESERVVALKKYFDVNIEEKDIVHIEGRASSLASLAKKTALSAGLETAF</sequence>
<dbReference type="Gene3D" id="3.30.2140.20">
    <property type="match status" value="1"/>
</dbReference>
<dbReference type="PANTHER" id="PTHR11786:SF0">
    <property type="entry name" value="ARYLAMINE N-ACETYLTRANSFERASE 4-RELATED"/>
    <property type="match status" value="1"/>
</dbReference>
<dbReference type="AlphaFoldDB" id="A0A4S4L4X5"/>
<name>A0A4S4L4X5_9AGAM</name>
<dbReference type="GO" id="GO:0016407">
    <property type="term" value="F:acetyltransferase activity"/>
    <property type="evidence" value="ECO:0007669"/>
    <property type="project" value="InterPro"/>
</dbReference>
<dbReference type="Proteomes" id="UP000308199">
    <property type="component" value="Unassembled WGS sequence"/>
</dbReference>
<dbReference type="InterPro" id="IPR038765">
    <property type="entry name" value="Papain-like_cys_pep_sf"/>
</dbReference>
<dbReference type="SUPFAM" id="SSF54001">
    <property type="entry name" value="Cysteine proteinases"/>
    <property type="match status" value="1"/>
</dbReference>
<dbReference type="PANTHER" id="PTHR11786">
    <property type="entry name" value="N-HYDROXYARYLAMINE O-ACETYLTRANSFERASE"/>
    <property type="match status" value="1"/>
</dbReference>
<dbReference type="InterPro" id="IPR001447">
    <property type="entry name" value="Arylamine_N-AcTrfase"/>
</dbReference>